<accession>A0A0E9PRS6</accession>
<reference evidence="1" key="1">
    <citation type="submission" date="2014-11" db="EMBL/GenBank/DDBJ databases">
        <authorList>
            <person name="Amaro Gonzalez C."/>
        </authorList>
    </citation>
    <scope>NUCLEOTIDE SEQUENCE</scope>
</reference>
<evidence type="ECO:0000313" key="1">
    <source>
        <dbReference type="EMBL" id="JAH06992.1"/>
    </source>
</evidence>
<dbReference type="EMBL" id="GBXM01101585">
    <property type="protein sequence ID" value="JAH06992.1"/>
    <property type="molecule type" value="Transcribed_RNA"/>
</dbReference>
<proteinExistence type="predicted"/>
<protein>
    <submittedName>
        <fullName evidence="1">Uncharacterized protein</fullName>
    </submittedName>
</protein>
<organism evidence="1">
    <name type="scientific">Anguilla anguilla</name>
    <name type="common">European freshwater eel</name>
    <name type="synonym">Muraena anguilla</name>
    <dbReference type="NCBI Taxonomy" id="7936"/>
    <lineage>
        <taxon>Eukaryota</taxon>
        <taxon>Metazoa</taxon>
        <taxon>Chordata</taxon>
        <taxon>Craniata</taxon>
        <taxon>Vertebrata</taxon>
        <taxon>Euteleostomi</taxon>
        <taxon>Actinopterygii</taxon>
        <taxon>Neopterygii</taxon>
        <taxon>Teleostei</taxon>
        <taxon>Anguilliformes</taxon>
        <taxon>Anguillidae</taxon>
        <taxon>Anguilla</taxon>
    </lineage>
</organism>
<sequence>MLRRACLVLISVCTDKTDTQQCELNCP</sequence>
<dbReference type="AlphaFoldDB" id="A0A0E9PRS6"/>
<name>A0A0E9PRS6_ANGAN</name>
<reference evidence="1" key="2">
    <citation type="journal article" date="2015" name="Fish Shellfish Immunol.">
        <title>Early steps in the European eel (Anguilla anguilla)-Vibrio vulnificus interaction in the gills: Role of the RtxA13 toxin.</title>
        <authorList>
            <person name="Callol A."/>
            <person name="Pajuelo D."/>
            <person name="Ebbesson L."/>
            <person name="Teles M."/>
            <person name="MacKenzie S."/>
            <person name="Amaro C."/>
        </authorList>
    </citation>
    <scope>NUCLEOTIDE SEQUENCE</scope>
</reference>